<geneLocation type="plasmid" evidence="2 3">
    <name>pBN2</name>
</geneLocation>
<dbReference type="RefSeq" id="WP_011875664.1">
    <property type="nucleotide sequence ID" value="NZ_CP022992.1"/>
</dbReference>
<dbReference type="AlphaFoldDB" id="A0A248VXX1"/>
<dbReference type="Proteomes" id="UP000215158">
    <property type="component" value="Plasmid pBN2"/>
</dbReference>
<name>A0A248VXX1_9BURK</name>
<evidence type="ECO:0000313" key="2">
    <source>
        <dbReference type="EMBL" id="ASW03715.1"/>
    </source>
</evidence>
<evidence type="ECO:0000313" key="3">
    <source>
        <dbReference type="Proteomes" id="UP000215158"/>
    </source>
</evidence>
<feature type="chain" id="PRO_5013032575" description="DUF4426 domain-containing protein" evidence="1">
    <location>
        <begin position="19"/>
        <end position="149"/>
    </location>
</feature>
<dbReference type="OrthoDB" id="6173967at2"/>
<keyword evidence="1" id="KW-0732">Signal</keyword>
<gene>
    <name evidence="2" type="ORF">CJU94_36580</name>
</gene>
<dbReference type="KEGG" id="parb:CJU94_36580"/>
<accession>A0A248VXX1</accession>
<evidence type="ECO:0000256" key="1">
    <source>
        <dbReference type="SAM" id="SignalP"/>
    </source>
</evidence>
<evidence type="ECO:0008006" key="4">
    <source>
        <dbReference type="Google" id="ProtNLM"/>
    </source>
</evidence>
<feature type="signal peptide" evidence="1">
    <location>
        <begin position="1"/>
        <end position="18"/>
    </location>
</feature>
<organism evidence="2 3">
    <name type="scientific">Paraburkholderia aromaticivorans</name>
    <dbReference type="NCBI Taxonomy" id="2026199"/>
    <lineage>
        <taxon>Bacteria</taxon>
        <taxon>Pseudomonadati</taxon>
        <taxon>Pseudomonadota</taxon>
        <taxon>Betaproteobacteria</taxon>
        <taxon>Burkholderiales</taxon>
        <taxon>Burkholderiaceae</taxon>
        <taxon>Paraburkholderia</taxon>
    </lineage>
</organism>
<proteinExistence type="predicted"/>
<keyword evidence="2" id="KW-0614">Plasmid</keyword>
<dbReference type="EMBL" id="CP022992">
    <property type="protein sequence ID" value="ASW03715.1"/>
    <property type="molecule type" value="Genomic_DNA"/>
</dbReference>
<keyword evidence="3" id="KW-1185">Reference proteome</keyword>
<sequence>MKALILTIGLLLATAAGAQGDASQHLLIGDIDMYYGLMPSALVGAHPASHPEASMHGGVPDNRYSYHLIVALFDHATQKRIPDARVMASVEEFGLGETRRRLEPMRIGDTISYGAYFNLSGSGPYRVKVEVNRSGRHDTMSGQFQYRPQ</sequence>
<protein>
    <recommendedName>
        <fullName evidence="4">DUF4426 domain-containing protein</fullName>
    </recommendedName>
</protein>
<reference evidence="2 3" key="1">
    <citation type="submission" date="2017-08" db="EMBL/GenBank/DDBJ databases">
        <title>Identification and genetic characteristics of simultaneous BTEX- and naphthalene-degrading Paraburkholderia sp. BN5 isolated from petroleum-contaminated soil.</title>
        <authorList>
            <person name="Lee Y."/>
            <person name="Jeon C.O."/>
        </authorList>
    </citation>
    <scope>NUCLEOTIDE SEQUENCE [LARGE SCALE GENOMIC DNA]</scope>
    <source>
        <strain evidence="2 3">BN5</strain>
        <plasmid evidence="2 3">pBN2</plasmid>
    </source>
</reference>